<dbReference type="InterPro" id="IPR001279">
    <property type="entry name" value="Metallo-B-lactamas"/>
</dbReference>
<dbReference type="SUPFAM" id="SSF56281">
    <property type="entry name" value="Metallo-hydrolase/oxidoreductase"/>
    <property type="match status" value="1"/>
</dbReference>
<evidence type="ECO:0000313" key="4">
    <source>
        <dbReference type="Proteomes" id="UP000754644"/>
    </source>
</evidence>
<protein>
    <submittedName>
        <fullName evidence="3">MBL fold metallo-hydrolase</fullName>
    </submittedName>
</protein>
<evidence type="ECO:0000256" key="1">
    <source>
        <dbReference type="ARBA" id="ARBA00022801"/>
    </source>
</evidence>
<evidence type="ECO:0000259" key="2">
    <source>
        <dbReference type="SMART" id="SM00849"/>
    </source>
</evidence>
<reference evidence="3" key="1">
    <citation type="submission" date="2020-05" db="EMBL/GenBank/DDBJ databases">
        <title>Sulfur intermediates as new biogeochemical hubs in an aquatic model microbial ecosystem.</title>
        <authorList>
            <person name="Vigneron A."/>
        </authorList>
    </citation>
    <scope>NUCLEOTIDE SEQUENCE</scope>
    <source>
        <strain evidence="3">Bin.250</strain>
    </source>
</reference>
<sequence>MRRGIIIVVVLALLASLSLYRSSSLQHWLLGRVSEAVMSQHWNEEQALQAVVCGSASPLGIDPGRAQACIAIVTPEHLFIFDTGAGSVQRLMQSRLPLDRINGVFFTHYHSDHIAALGDLNLNSWVNGRPAPLQVYGPAGINTVVAGFNMAYQLDRGYRTAHHGEDFLPSAAGLLQAHEIDMGIVWSDAKLVIRAIKVDHSPISPAMAYRIDYAGRSIVISGDTVVTEDLFTAAQDVDLLFHDALSREVLNVMIDAAAHVGRERIAQIMSDVIDYHADASQLEARSDAANIQQLVFYHMVPTPANPLLSIMFKRDLNGKTILAEDNMVFTLPVGSREIIQQ</sequence>
<gene>
    <name evidence="3" type="ORF">HQ497_15000</name>
</gene>
<dbReference type="InterPro" id="IPR036866">
    <property type="entry name" value="RibonucZ/Hydroxyglut_hydro"/>
</dbReference>
<dbReference type="GO" id="GO:0042781">
    <property type="term" value="F:3'-tRNA processing endoribonuclease activity"/>
    <property type="evidence" value="ECO:0007669"/>
    <property type="project" value="TreeGrafter"/>
</dbReference>
<dbReference type="EMBL" id="JABMOJ010000558">
    <property type="protein sequence ID" value="NQV66664.1"/>
    <property type="molecule type" value="Genomic_DNA"/>
</dbReference>
<dbReference type="Pfam" id="PF12706">
    <property type="entry name" value="Lactamase_B_2"/>
    <property type="match status" value="1"/>
</dbReference>
<dbReference type="Proteomes" id="UP000754644">
    <property type="component" value="Unassembled WGS sequence"/>
</dbReference>
<dbReference type="Gene3D" id="3.60.15.10">
    <property type="entry name" value="Ribonuclease Z/Hydroxyacylglutathione hydrolase-like"/>
    <property type="match status" value="1"/>
</dbReference>
<dbReference type="PANTHER" id="PTHR46018">
    <property type="entry name" value="ZINC PHOSPHODIESTERASE ELAC PROTEIN 1"/>
    <property type="match status" value="1"/>
</dbReference>
<evidence type="ECO:0000313" key="3">
    <source>
        <dbReference type="EMBL" id="NQV66664.1"/>
    </source>
</evidence>
<organism evidence="3 4">
    <name type="scientific">SAR86 cluster bacterium</name>
    <dbReference type="NCBI Taxonomy" id="2030880"/>
    <lineage>
        <taxon>Bacteria</taxon>
        <taxon>Pseudomonadati</taxon>
        <taxon>Pseudomonadota</taxon>
        <taxon>Gammaproteobacteria</taxon>
        <taxon>SAR86 cluster</taxon>
    </lineage>
</organism>
<accession>A0A972VYI4</accession>
<dbReference type="AlphaFoldDB" id="A0A972VYI4"/>
<name>A0A972VYI4_9GAMM</name>
<keyword evidence="1" id="KW-0378">Hydrolase</keyword>
<dbReference type="PANTHER" id="PTHR46018:SF2">
    <property type="entry name" value="ZINC PHOSPHODIESTERASE ELAC PROTEIN 1"/>
    <property type="match status" value="1"/>
</dbReference>
<comment type="caution">
    <text evidence="3">The sequence shown here is derived from an EMBL/GenBank/DDBJ whole genome shotgun (WGS) entry which is preliminary data.</text>
</comment>
<dbReference type="CDD" id="cd07719">
    <property type="entry name" value="arylsulfatase_AtsA-like_MBL-fold"/>
    <property type="match status" value="1"/>
</dbReference>
<feature type="domain" description="Metallo-beta-lactamase" evidence="2">
    <location>
        <begin position="66"/>
        <end position="276"/>
    </location>
</feature>
<proteinExistence type="predicted"/>
<dbReference type="SMART" id="SM00849">
    <property type="entry name" value="Lactamase_B"/>
    <property type="match status" value="1"/>
</dbReference>
<dbReference type="InterPro" id="IPR044094">
    <property type="entry name" value="AtsA-like_MBL-fold"/>
</dbReference>